<dbReference type="PROSITE" id="PS51186">
    <property type="entry name" value="GNAT"/>
    <property type="match status" value="2"/>
</dbReference>
<feature type="domain" description="N-acetyltransferase" evidence="6">
    <location>
        <begin position="207"/>
        <end position="351"/>
    </location>
</feature>
<proteinExistence type="inferred from homology"/>
<dbReference type="EMBL" id="CP070496">
    <property type="protein sequence ID" value="QSB05029.1"/>
    <property type="molecule type" value="Genomic_DNA"/>
</dbReference>
<dbReference type="PANTHER" id="PTHR43877:SF2">
    <property type="entry name" value="AMINOALKYLPHOSPHONATE N-ACETYLTRANSFERASE-RELATED"/>
    <property type="match status" value="1"/>
</dbReference>
<evidence type="ECO:0000256" key="5">
    <source>
        <dbReference type="SAM" id="MobiDB-lite"/>
    </source>
</evidence>
<gene>
    <name evidence="4 7" type="primary">mshD</name>
    <name evidence="7" type="ORF">JQS30_14900</name>
</gene>
<evidence type="ECO:0000256" key="2">
    <source>
        <dbReference type="ARBA" id="ARBA00022737"/>
    </source>
</evidence>
<feature type="binding site" evidence="4">
    <location>
        <begin position="324"/>
        <end position="329"/>
    </location>
    <ligand>
        <name>acetyl-CoA</name>
        <dbReference type="ChEBI" id="CHEBI:57288"/>
        <label>2</label>
    </ligand>
</feature>
<dbReference type="HAMAP" id="MF_01698">
    <property type="entry name" value="MshD"/>
    <property type="match status" value="1"/>
</dbReference>
<dbReference type="Proteomes" id="UP000662939">
    <property type="component" value="Chromosome"/>
</dbReference>
<keyword evidence="3 4" id="KW-0012">Acyltransferase</keyword>
<dbReference type="PIRSF" id="PIRSF021524">
    <property type="entry name" value="MSH_acetyltransferase"/>
    <property type="match status" value="1"/>
</dbReference>
<sequence>MPTSLGADVHHGRNSSTVDPNPADPSTHQARNVRNDMARNGLLERGRPGYGKDMDVRTDLAETDLQWIAEANQASLESDGIEPLGEHTLLQLKLTDRPENQLHFLLTEADKPVSYAFLEITSGEASGEMFTHPEYRRLGYGRALLARVRAAAGTAGGQQLRLWAHGDFDGASALAKRDGFKRERVLFQLGRTLQGLVTEAPPLPEDVELRAFVRDQDEAELLRVNAAAFVDHPEQGRLSLDDLRQRMDSTWFDPAGLITAWKDGHMVGFHWTKTHPDGNGEVYVLAVDPQAQGMRLGKILTQAGLAHLASRGLESVILYVDESNTKAVQLYRGQGFTQRRVDVQYATQLSH</sequence>
<dbReference type="Pfam" id="PF13508">
    <property type="entry name" value="Acetyltransf_7"/>
    <property type="match status" value="1"/>
</dbReference>
<dbReference type="AlphaFoldDB" id="A0A895XNR5"/>
<dbReference type="InterPro" id="IPR016181">
    <property type="entry name" value="Acyl_CoA_acyltransferase"/>
</dbReference>
<feature type="region of interest" description="Disordered" evidence="5">
    <location>
        <begin position="1"/>
        <end position="54"/>
    </location>
</feature>
<feature type="compositionally biased region" description="Basic and acidic residues" evidence="5">
    <location>
        <begin position="33"/>
        <end position="54"/>
    </location>
</feature>
<evidence type="ECO:0000256" key="3">
    <source>
        <dbReference type="ARBA" id="ARBA00023315"/>
    </source>
</evidence>
<dbReference type="Gene3D" id="3.40.630.30">
    <property type="match status" value="1"/>
</dbReference>
<feature type="binding site" evidence="4">
    <location>
        <position position="319"/>
    </location>
    <ligand>
        <name>1D-myo-inositol 2-(L-cysteinylamino)-2-deoxy-alpha-D-glucopyranoside</name>
        <dbReference type="ChEBI" id="CHEBI:58887"/>
    </ligand>
</feature>
<keyword evidence="8" id="KW-1185">Reference proteome</keyword>
<reference evidence="7" key="1">
    <citation type="submission" date="2021-02" db="EMBL/GenBank/DDBJ databases">
        <title>Natronoglycomyces albus gen. nov., sp. nov, a haloalkaliphilic actinobacterium from a soda solonchak soil.</title>
        <authorList>
            <person name="Sorokin D.Y."/>
            <person name="Khijniak T.V."/>
            <person name="Zakharycheva A.P."/>
            <person name="Boueva O.V."/>
            <person name="Ariskina E.V."/>
            <person name="Hahnke R.L."/>
            <person name="Bunk B."/>
            <person name="Sproer C."/>
            <person name="Schumann P."/>
            <person name="Evtushenko L.I."/>
            <person name="Kublanov I.V."/>
        </authorList>
    </citation>
    <scope>NUCLEOTIDE SEQUENCE</scope>
    <source>
        <strain evidence="7">DSM 106290</strain>
    </source>
</reference>
<feature type="domain" description="N-acetyltransferase" evidence="6">
    <location>
        <begin position="54"/>
        <end position="204"/>
    </location>
</feature>
<dbReference type="PANTHER" id="PTHR43877">
    <property type="entry name" value="AMINOALKYLPHOSPHONATE N-ACETYLTRANSFERASE-RELATED-RELATED"/>
    <property type="match status" value="1"/>
</dbReference>
<dbReference type="KEGG" id="nav:JQS30_14900"/>
<dbReference type="NCBIfam" id="TIGR03448">
    <property type="entry name" value="mycothiol_MshD"/>
    <property type="match status" value="1"/>
</dbReference>
<name>A0A895XNR5_9ACTN</name>
<evidence type="ECO:0000313" key="7">
    <source>
        <dbReference type="EMBL" id="QSB05029.1"/>
    </source>
</evidence>
<protein>
    <recommendedName>
        <fullName evidence="4">Mycothiol acetyltransferase</fullName>
        <shortName evidence="4">MSH acetyltransferase</shortName>
        <ecNumber evidence="4">2.3.1.189</ecNumber>
    </recommendedName>
    <alternativeName>
        <fullName evidence="4">Mycothiol synthase</fullName>
    </alternativeName>
</protein>
<dbReference type="Pfam" id="PF00583">
    <property type="entry name" value="Acetyltransf_1"/>
    <property type="match status" value="1"/>
</dbReference>
<dbReference type="GO" id="GO:0035447">
    <property type="term" value="F:mycothiol synthase activity"/>
    <property type="evidence" value="ECO:0007669"/>
    <property type="project" value="UniProtKB-UniRule"/>
</dbReference>
<keyword evidence="2 4" id="KW-0677">Repeat</keyword>
<dbReference type="SUPFAM" id="SSF55729">
    <property type="entry name" value="Acyl-CoA N-acyltransferases (Nat)"/>
    <property type="match status" value="2"/>
</dbReference>
<evidence type="ECO:0000256" key="4">
    <source>
        <dbReference type="HAMAP-Rule" id="MF_01698"/>
    </source>
</evidence>
<dbReference type="InterPro" id="IPR000182">
    <property type="entry name" value="GNAT_dom"/>
</dbReference>
<evidence type="ECO:0000256" key="1">
    <source>
        <dbReference type="ARBA" id="ARBA00022679"/>
    </source>
</evidence>
<comment type="catalytic activity">
    <reaction evidence="4">
        <text>1D-myo-inositol 2-(L-cysteinylamino)-2-deoxy-alpha-D-glucopyranoside + acetyl-CoA = mycothiol + CoA + H(+)</text>
        <dbReference type="Rhea" id="RHEA:26172"/>
        <dbReference type="ChEBI" id="CHEBI:15378"/>
        <dbReference type="ChEBI" id="CHEBI:16768"/>
        <dbReference type="ChEBI" id="CHEBI:57287"/>
        <dbReference type="ChEBI" id="CHEBI:57288"/>
        <dbReference type="ChEBI" id="CHEBI:58887"/>
        <dbReference type="EC" id="2.3.1.189"/>
    </reaction>
</comment>
<comment type="function">
    <text evidence="4">Catalyzes the transfer of acetyl from acetyl-CoA to desacetylmycothiol (Cys-GlcN-Ins) to form mycothiol.</text>
</comment>
<feature type="binding site" evidence="4">
    <location>
        <position position="86"/>
    </location>
    <ligand>
        <name>1D-myo-inositol 2-(L-cysteinylamino)-2-deoxy-alpha-D-glucopyranoside</name>
        <dbReference type="ChEBI" id="CHEBI:58887"/>
    </ligand>
</feature>
<dbReference type="EC" id="2.3.1.189" evidence="4"/>
<feature type="binding site" evidence="4">
    <location>
        <begin position="285"/>
        <end position="287"/>
    </location>
    <ligand>
        <name>acetyl-CoA</name>
        <dbReference type="ChEBI" id="CHEBI:57288"/>
        <label>2</label>
    </ligand>
</feature>
<feature type="binding site" evidence="4">
    <location>
        <position position="273"/>
    </location>
    <ligand>
        <name>1D-myo-inositol 2-(L-cysteinylamino)-2-deoxy-alpha-D-glucopyranoside</name>
        <dbReference type="ChEBI" id="CHEBI:58887"/>
    </ligand>
</feature>
<dbReference type="InterPro" id="IPR017813">
    <property type="entry name" value="Mycothiol_AcTrfase"/>
</dbReference>
<accession>A0A895XNR5</accession>
<dbReference type="CDD" id="cd04301">
    <property type="entry name" value="NAT_SF"/>
    <property type="match status" value="1"/>
</dbReference>
<evidence type="ECO:0000313" key="8">
    <source>
        <dbReference type="Proteomes" id="UP000662939"/>
    </source>
</evidence>
<evidence type="ECO:0000259" key="6">
    <source>
        <dbReference type="PROSITE" id="PS51186"/>
    </source>
</evidence>
<feature type="binding site" evidence="4">
    <location>
        <position position="234"/>
    </location>
    <ligand>
        <name>1D-myo-inositol 2-(L-cysteinylamino)-2-deoxy-alpha-D-glucopyranoside</name>
        <dbReference type="ChEBI" id="CHEBI:58887"/>
    </ligand>
</feature>
<feature type="binding site" evidence="4">
    <location>
        <position position="281"/>
    </location>
    <ligand>
        <name>1D-myo-inositol 2-(L-cysteinylamino)-2-deoxy-alpha-D-glucopyranoside</name>
        <dbReference type="ChEBI" id="CHEBI:58887"/>
    </ligand>
</feature>
<comment type="subunit">
    <text evidence="4">Monomer.</text>
</comment>
<feature type="compositionally biased region" description="Polar residues" evidence="5">
    <location>
        <begin position="14"/>
        <end position="32"/>
    </location>
</feature>
<keyword evidence="1 4" id="KW-0808">Transferase</keyword>
<organism evidence="7 8">
    <name type="scientific">Natronoglycomyces albus</name>
    <dbReference type="NCBI Taxonomy" id="2811108"/>
    <lineage>
        <taxon>Bacteria</taxon>
        <taxon>Bacillati</taxon>
        <taxon>Actinomycetota</taxon>
        <taxon>Actinomycetes</taxon>
        <taxon>Glycomycetales</taxon>
        <taxon>Glycomycetaceae</taxon>
        <taxon>Natronoglycomyces</taxon>
    </lineage>
</organism>
<comment type="caution">
    <text evidence="4">Lacks conserved residue(s) required for the propagation of feature annotation.</text>
</comment>
<dbReference type="InterPro" id="IPR050832">
    <property type="entry name" value="Bact_Acetyltransf"/>
</dbReference>
<dbReference type="RefSeq" id="WP_213171030.1">
    <property type="nucleotide sequence ID" value="NZ_CP070496.1"/>
</dbReference>
<comment type="similarity">
    <text evidence="4">Belongs to the acetyltransferase family. MshD subfamily.</text>
</comment>
<dbReference type="GO" id="GO:0010125">
    <property type="term" value="P:mycothiol biosynthetic process"/>
    <property type="evidence" value="ECO:0007669"/>
    <property type="project" value="UniProtKB-UniRule"/>
</dbReference>